<dbReference type="SUPFAM" id="SSF51182">
    <property type="entry name" value="RmlC-like cupins"/>
    <property type="match status" value="1"/>
</dbReference>
<dbReference type="PROSITE" id="PS50943">
    <property type="entry name" value="HTH_CROC1"/>
    <property type="match status" value="1"/>
</dbReference>
<reference evidence="3" key="1">
    <citation type="journal article" date="2020" name="mSystems">
        <title>Genome- and Community-Level Interaction Insights into Carbon Utilization and Element Cycling Functions of Hydrothermarchaeota in Hydrothermal Sediment.</title>
        <authorList>
            <person name="Zhou Z."/>
            <person name="Liu Y."/>
            <person name="Xu W."/>
            <person name="Pan J."/>
            <person name="Luo Z.H."/>
            <person name="Li M."/>
        </authorList>
    </citation>
    <scope>NUCLEOTIDE SEQUENCE [LARGE SCALE GENOMIC DNA]</scope>
    <source>
        <strain evidence="3">SpSt-477</strain>
    </source>
</reference>
<dbReference type="CDD" id="cd02209">
    <property type="entry name" value="cupin_XRE_C"/>
    <property type="match status" value="1"/>
</dbReference>
<name>A0A7C4RNP7_9BACT</name>
<dbReference type="InterPro" id="IPR014710">
    <property type="entry name" value="RmlC-like_jellyroll"/>
</dbReference>
<dbReference type="CDD" id="cd00093">
    <property type="entry name" value="HTH_XRE"/>
    <property type="match status" value="1"/>
</dbReference>
<dbReference type="InterPro" id="IPR013096">
    <property type="entry name" value="Cupin_2"/>
</dbReference>
<accession>A0A7C4RNP7</accession>
<dbReference type="Gene3D" id="2.60.120.10">
    <property type="entry name" value="Jelly Rolls"/>
    <property type="match status" value="1"/>
</dbReference>
<feature type="domain" description="HTH cro/C1-type" evidence="2">
    <location>
        <begin position="18"/>
        <end position="72"/>
    </location>
</feature>
<keyword evidence="1" id="KW-0238">DNA-binding</keyword>
<evidence type="ECO:0000259" key="2">
    <source>
        <dbReference type="PROSITE" id="PS50943"/>
    </source>
</evidence>
<dbReference type="PANTHER" id="PTHR46797">
    <property type="entry name" value="HTH-TYPE TRANSCRIPTIONAL REGULATOR"/>
    <property type="match status" value="1"/>
</dbReference>
<dbReference type="Pfam" id="PF07883">
    <property type="entry name" value="Cupin_2"/>
    <property type="match status" value="1"/>
</dbReference>
<dbReference type="SMART" id="SM00530">
    <property type="entry name" value="HTH_XRE"/>
    <property type="match status" value="1"/>
</dbReference>
<dbReference type="GO" id="GO:0005829">
    <property type="term" value="C:cytosol"/>
    <property type="evidence" value="ECO:0007669"/>
    <property type="project" value="TreeGrafter"/>
</dbReference>
<proteinExistence type="predicted"/>
<dbReference type="InterPro" id="IPR050807">
    <property type="entry name" value="TransReg_Diox_bact_type"/>
</dbReference>
<dbReference type="InterPro" id="IPR001387">
    <property type="entry name" value="Cro/C1-type_HTH"/>
</dbReference>
<dbReference type="InterPro" id="IPR010982">
    <property type="entry name" value="Lambda_DNA-bd_dom_sf"/>
</dbReference>
<evidence type="ECO:0000256" key="1">
    <source>
        <dbReference type="ARBA" id="ARBA00023125"/>
    </source>
</evidence>
<dbReference type="GO" id="GO:0003677">
    <property type="term" value="F:DNA binding"/>
    <property type="evidence" value="ECO:0007669"/>
    <property type="project" value="UniProtKB-KW"/>
</dbReference>
<dbReference type="AlphaFoldDB" id="A0A7C4RNP7"/>
<gene>
    <name evidence="3" type="ORF">ENS29_08770</name>
</gene>
<evidence type="ECO:0000313" key="3">
    <source>
        <dbReference type="EMBL" id="HGU32935.1"/>
    </source>
</evidence>
<dbReference type="InterPro" id="IPR011051">
    <property type="entry name" value="RmlC_Cupin_sf"/>
</dbReference>
<dbReference type="SUPFAM" id="SSF47413">
    <property type="entry name" value="lambda repressor-like DNA-binding domains"/>
    <property type="match status" value="1"/>
</dbReference>
<dbReference type="Gene3D" id="1.10.260.40">
    <property type="entry name" value="lambda repressor-like DNA-binding domains"/>
    <property type="match status" value="1"/>
</dbReference>
<sequence>MPKKKASSEPHSLVGQKIKAYRLEKDIPLEAVANETGFSVERLKQIESGDITPPVGALLQISRALKIDSSLLLEAQKESLKKRVKEYTKRTEHYAYTTLTPGAENKHLKAFRVTIDPHQDHTGVGYHHEGEEFSYVLRGTVEITVGEHVNRLGPGDSLHFNSGIQHNLKNVGEDLAELIVVIYSP</sequence>
<comment type="caution">
    <text evidence="3">The sequence shown here is derived from an EMBL/GenBank/DDBJ whole genome shotgun (WGS) entry which is preliminary data.</text>
</comment>
<organism evidence="3">
    <name type="scientific">Desulfatirhabdium butyrativorans</name>
    <dbReference type="NCBI Taxonomy" id="340467"/>
    <lineage>
        <taxon>Bacteria</taxon>
        <taxon>Pseudomonadati</taxon>
        <taxon>Thermodesulfobacteriota</taxon>
        <taxon>Desulfobacteria</taxon>
        <taxon>Desulfobacterales</taxon>
        <taxon>Desulfatirhabdiaceae</taxon>
        <taxon>Desulfatirhabdium</taxon>
    </lineage>
</organism>
<dbReference type="Pfam" id="PF01381">
    <property type="entry name" value="HTH_3"/>
    <property type="match status" value="1"/>
</dbReference>
<protein>
    <submittedName>
        <fullName evidence="3">XRE family transcriptional regulator</fullName>
    </submittedName>
</protein>
<dbReference type="PANTHER" id="PTHR46797:SF19">
    <property type="entry name" value="BLL2473 PROTEIN"/>
    <property type="match status" value="1"/>
</dbReference>
<dbReference type="EMBL" id="DSUH01000207">
    <property type="protein sequence ID" value="HGU32935.1"/>
    <property type="molecule type" value="Genomic_DNA"/>
</dbReference>
<dbReference type="GO" id="GO:0003700">
    <property type="term" value="F:DNA-binding transcription factor activity"/>
    <property type="evidence" value="ECO:0007669"/>
    <property type="project" value="TreeGrafter"/>
</dbReference>